<dbReference type="EMBL" id="WJYN01000016">
    <property type="protein sequence ID" value="MRT01656.1"/>
    <property type="molecule type" value="Genomic_DNA"/>
</dbReference>
<dbReference type="AlphaFoldDB" id="A0A7X2HSE7"/>
<accession>A0A7X2HSE7</accession>
<feature type="compositionally biased region" description="Pro residues" evidence="1">
    <location>
        <begin position="342"/>
        <end position="359"/>
    </location>
</feature>
<name>A0A7X2HSE7_RALPI</name>
<dbReference type="RefSeq" id="WP_154209190.1">
    <property type="nucleotide sequence ID" value="NZ_WJYN01000016.1"/>
</dbReference>
<sequence>MAQVLTFPGVRGAFAVGLSWQHEEHLPKASVLRKSARQLGANVRWGVAFKNANGTFQSALCEPIAGVKLSRVKPLAAIVATAHSQPWTGLYHLGGEHYWYIAVRQGQAIVAGGDQVGTLAELAAVRAYHQSLGGWTEIEGTLDDLANLARQATSVPALHDVQSGSWRTAVLAVTAFVLVAGTAFGGWYLYDQQQEAERQAALARQRAAASARMAAEAAQQRIKPWMRQPTPAMFFEACRAAWHLQELAKPGWLLTSWHCKPRLGNVPDRDQIAIETAWAREGGVAADAPGVLTADGQSANDSREISNPFGPPSNVDVLPLTAARKAIWMLTHEHGLSLRLTDPPPPPAQPDKNAPPPDPWVAVTANLTLTAPPWLDLAVAFERIPGLRITDLGYDARAQQWIANGTLYTARGAAPVHGGT</sequence>
<keyword evidence="2" id="KW-0472">Membrane</keyword>
<dbReference type="Proteomes" id="UP000441032">
    <property type="component" value="Unassembled WGS sequence"/>
</dbReference>
<dbReference type="Pfam" id="PF06864">
    <property type="entry name" value="PAP_PilO"/>
    <property type="match status" value="1"/>
</dbReference>
<reference evidence="3 4" key="1">
    <citation type="submission" date="2019-11" db="EMBL/GenBank/DDBJ databases">
        <title>Phenotypic characterization of an OXA-22 and OXA-60 co-producing Ralstonia pickettii clinical strain.</title>
        <authorList>
            <person name="He F."/>
        </authorList>
    </citation>
    <scope>NUCLEOTIDE SEQUENCE [LARGE SCALE GENOMIC DNA]</scope>
    <source>
        <strain evidence="3 4">PSLESD1</strain>
    </source>
</reference>
<keyword evidence="2" id="KW-1133">Transmembrane helix</keyword>
<keyword evidence="2" id="KW-0812">Transmembrane</keyword>
<proteinExistence type="predicted"/>
<comment type="caution">
    <text evidence="3">The sequence shown here is derived from an EMBL/GenBank/DDBJ whole genome shotgun (WGS) entry which is preliminary data.</text>
</comment>
<evidence type="ECO:0000256" key="1">
    <source>
        <dbReference type="SAM" id="MobiDB-lite"/>
    </source>
</evidence>
<organism evidence="3 4">
    <name type="scientific">Ralstonia pickettii</name>
    <name type="common">Burkholderia pickettii</name>
    <dbReference type="NCBI Taxonomy" id="329"/>
    <lineage>
        <taxon>Bacteria</taxon>
        <taxon>Pseudomonadati</taxon>
        <taxon>Pseudomonadota</taxon>
        <taxon>Betaproteobacteria</taxon>
        <taxon>Burkholderiales</taxon>
        <taxon>Burkholderiaceae</taxon>
        <taxon>Ralstonia</taxon>
    </lineage>
</organism>
<dbReference type="InterPro" id="IPR009663">
    <property type="entry name" value="PAP_PilO"/>
</dbReference>
<evidence type="ECO:0000313" key="4">
    <source>
        <dbReference type="Proteomes" id="UP000441032"/>
    </source>
</evidence>
<protein>
    <submittedName>
        <fullName evidence="3">Type 4b pilus protein PilO2</fullName>
    </submittedName>
</protein>
<feature type="region of interest" description="Disordered" evidence="1">
    <location>
        <begin position="338"/>
        <end position="359"/>
    </location>
</feature>
<evidence type="ECO:0000313" key="3">
    <source>
        <dbReference type="EMBL" id="MRT01656.1"/>
    </source>
</evidence>
<evidence type="ECO:0000256" key="2">
    <source>
        <dbReference type="SAM" id="Phobius"/>
    </source>
</evidence>
<gene>
    <name evidence="3" type="primary">pilO2</name>
    <name evidence="3" type="ORF">GJQ57_23705</name>
</gene>
<feature type="transmembrane region" description="Helical" evidence="2">
    <location>
        <begin position="169"/>
        <end position="190"/>
    </location>
</feature>